<dbReference type="PANTHER" id="PTHR43300:SF11">
    <property type="entry name" value="ACETYLTRANSFERASE RV3034C-RELATED"/>
    <property type="match status" value="1"/>
</dbReference>
<protein>
    <submittedName>
        <fullName evidence="2">Acetyltransferase-like isoleucine patch superfamily enzyme</fullName>
    </submittedName>
</protein>
<dbReference type="Pfam" id="PF00132">
    <property type="entry name" value="Hexapep"/>
    <property type="match status" value="1"/>
</dbReference>
<evidence type="ECO:0000313" key="2">
    <source>
        <dbReference type="EMBL" id="PZX11933.1"/>
    </source>
</evidence>
<accession>A0A2W7MWK4</accession>
<dbReference type="EMBL" id="QKZK01000034">
    <property type="protein sequence ID" value="PZX11933.1"/>
    <property type="molecule type" value="Genomic_DNA"/>
</dbReference>
<dbReference type="CDD" id="cd03349">
    <property type="entry name" value="LbH_XAT"/>
    <property type="match status" value="1"/>
</dbReference>
<dbReference type="Gene3D" id="2.160.10.10">
    <property type="entry name" value="Hexapeptide repeat proteins"/>
    <property type="match status" value="1"/>
</dbReference>
<reference evidence="2 3" key="1">
    <citation type="submission" date="2018-06" db="EMBL/GenBank/DDBJ databases">
        <title>Genomic Encyclopedia of Archaeal and Bacterial Type Strains, Phase II (KMG-II): from individual species to whole genera.</title>
        <authorList>
            <person name="Goeker M."/>
        </authorList>
    </citation>
    <scope>NUCLEOTIDE SEQUENCE [LARGE SCALE GENOMIC DNA]</scope>
    <source>
        <strain evidence="2 3">DSM 6779</strain>
    </source>
</reference>
<dbReference type="GO" id="GO:0016740">
    <property type="term" value="F:transferase activity"/>
    <property type="evidence" value="ECO:0007669"/>
    <property type="project" value="UniProtKB-KW"/>
</dbReference>
<dbReference type="InterPro" id="IPR001451">
    <property type="entry name" value="Hexapep"/>
</dbReference>
<dbReference type="PANTHER" id="PTHR43300">
    <property type="entry name" value="ACETYLTRANSFERASE"/>
    <property type="match status" value="1"/>
</dbReference>
<organism evidence="2 3">
    <name type="scientific">Breznakibacter xylanolyticus</name>
    <dbReference type="NCBI Taxonomy" id="990"/>
    <lineage>
        <taxon>Bacteria</taxon>
        <taxon>Pseudomonadati</taxon>
        <taxon>Bacteroidota</taxon>
        <taxon>Bacteroidia</taxon>
        <taxon>Marinilabiliales</taxon>
        <taxon>Marinilabiliaceae</taxon>
        <taxon>Breznakibacter</taxon>
    </lineage>
</organism>
<keyword evidence="2" id="KW-0808">Transferase</keyword>
<dbReference type="AlphaFoldDB" id="A0A2W7MWK4"/>
<dbReference type="Proteomes" id="UP000249239">
    <property type="component" value="Unassembled WGS sequence"/>
</dbReference>
<keyword evidence="3" id="KW-1185">Reference proteome</keyword>
<dbReference type="InterPro" id="IPR011004">
    <property type="entry name" value="Trimer_LpxA-like_sf"/>
</dbReference>
<comment type="similarity">
    <text evidence="1">Belongs to the transferase hexapeptide repeat family.</text>
</comment>
<sequence length="236" mass="26855">MQTPIISFFPINSMRSIIKYCRHLIQLLRIEWIIEINYPKNYRSGKIRSLINPNLLKKTTGLFIEEHVIIKNPNIKIGKHTYIGNNTQIDSCSCIGAFCSISSNVKIGMRNHPLDYISTSPVFYSSYRNWCQKSTFDEKDIKTVIIEDDVLISANVIVLNGVTIGRGAVIGAGSVVTKDVPPYAIIAGIPAKIIRYRFSDDMIQRIELSRWWEKSDEILKSALIYANNPELFISKI</sequence>
<evidence type="ECO:0000256" key="1">
    <source>
        <dbReference type="ARBA" id="ARBA00007274"/>
    </source>
</evidence>
<evidence type="ECO:0000313" key="3">
    <source>
        <dbReference type="Proteomes" id="UP000249239"/>
    </source>
</evidence>
<proteinExistence type="inferred from homology"/>
<dbReference type="SUPFAM" id="SSF51161">
    <property type="entry name" value="Trimeric LpxA-like enzymes"/>
    <property type="match status" value="1"/>
</dbReference>
<dbReference type="InterPro" id="IPR050179">
    <property type="entry name" value="Trans_hexapeptide_repeat"/>
</dbReference>
<name>A0A2W7MWK4_9BACT</name>
<comment type="caution">
    <text evidence="2">The sequence shown here is derived from an EMBL/GenBank/DDBJ whole genome shotgun (WGS) entry which is preliminary data.</text>
</comment>
<gene>
    <name evidence="2" type="ORF">LX69_02997</name>
</gene>